<proteinExistence type="predicted"/>
<dbReference type="SMART" id="SM00695">
    <property type="entry name" value="DUSP"/>
    <property type="match status" value="1"/>
</dbReference>
<evidence type="ECO:0000256" key="1">
    <source>
        <dbReference type="SAM" id="MobiDB-lite"/>
    </source>
</evidence>
<feature type="transmembrane region" description="Helical" evidence="2">
    <location>
        <begin position="27"/>
        <end position="48"/>
    </location>
</feature>
<keyword evidence="2" id="KW-0812">Transmembrane</keyword>
<sequence>MTDQSSRLSIANLRTTSKLIKHTASTFSSNLFTLIFLSLLLFSFRTFFENGAHVLSSFIDRDPSLKSLLSRLDLAGRHHHRDRNGKSEEDHWLVIDQKGGGGGICLPCTPEEEKQIVEELNREAERDLKWERYVGQDLVDNLDNGKSLESQDLDEPELVRILQEGKDYVLVPKKVWEKLVQWYKGGPTLPRKMISQGVFNKTQFNVEVYPLRLKLIDSRDDNESTIQISKKASLQELYERVCSVRRVEHDDFFSADDESDSPVVPKSPPNGSYVILHNFDPKFGYSDVVIDNGVKVPEIVRSGIQFKAAEENHSYVDNANNDENKDSERSREDFNSKASGEEKIVDLQFLVKGLELGRRDAAALFFLMSFLSAAYGWVILGFTAIYSWVLGIVFVVVVNDLLGRHGSFIGVVWDGSRLGSKRLAGFILMRWAVRDALTQLVGMWFFGEIEDQYSFFKLFIRLKLMPFSITLPWINGFETEISGFLIIWMLLDLVVGFIFVVDAWVTTVETRRTGREILKEGCYLISTMFNQAVQIKCYEEILCGSAARWVFAQVFGKILATLLQSAFEVYFMVAWLIFYFVARCKDADSEGRRFGRRELKGLIDGLR</sequence>
<dbReference type="PANTHER" id="PTHR36353:SF1">
    <property type="entry name" value="TRANSMEMBRANE PROTEIN"/>
    <property type="match status" value="1"/>
</dbReference>
<feature type="region of interest" description="Disordered" evidence="1">
    <location>
        <begin position="315"/>
        <end position="337"/>
    </location>
</feature>
<feature type="domain" description="DUSP" evidence="3">
    <location>
        <begin position="93"/>
        <end position="194"/>
    </location>
</feature>
<feature type="transmembrane region" description="Helical" evidence="2">
    <location>
        <begin position="484"/>
        <end position="505"/>
    </location>
</feature>
<dbReference type="AlphaFoldDB" id="A0A5N5JKN9"/>
<dbReference type="PANTHER" id="PTHR36353">
    <property type="entry name" value="TRANSMEMBRANE PROTEIN"/>
    <property type="match status" value="1"/>
</dbReference>
<evidence type="ECO:0000259" key="3">
    <source>
        <dbReference type="PROSITE" id="PS51283"/>
    </source>
</evidence>
<dbReference type="PROSITE" id="PS51283">
    <property type="entry name" value="DUSP"/>
    <property type="match status" value="1"/>
</dbReference>
<evidence type="ECO:0000313" key="5">
    <source>
        <dbReference type="Proteomes" id="UP000326939"/>
    </source>
</evidence>
<feature type="compositionally biased region" description="Basic and acidic residues" evidence="1">
    <location>
        <begin position="322"/>
        <end position="337"/>
    </location>
</feature>
<gene>
    <name evidence="4" type="ORF">DKX38_024180</name>
</gene>
<dbReference type="Gene3D" id="3.30.2230.10">
    <property type="entry name" value="DUSP-like"/>
    <property type="match status" value="1"/>
</dbReference>
<keyword evidence="2" id="KW-0472">Membrane</keyword>
<comment type="caution">
    <text evidence="4">The sequence shown here is derived from an EMBL/GenBank/DDBJ whole genome shotgun (WGS) entry which is preliminary data.</text>
</comment>
<accession>A0A5N5JKN9</accession>
<dbReference type="SUPFAM" id="SSF143791">
    <property type="entry name" value="DUSP-like"/>
    <property type="match status" value="1"/>
</dbReference>
<dbReference type="InterPro" id="IPR056715">
    <property type="entry name" value="DUF7813"/>
</dbReference>
<protein>
    <recommendedName>
        <fullName evidence="3">DUSP domain-containing protein</fullName>
    </recommendedName>
</protein>
<feature type="transmembrane region" description="Helical" evidence="2">
    <location>
        <begin position="385"/>
        <end position="402"/>
    </location>
</feature>
<name>A0A5N5JKN9_9ROSI</name>
<dbReference type="GO" id="GO:0004843">
    <property type="term" value="F:cysteine-type deubiquitinase activity"/>
    <property type="evidence" value="ECO:0007669"/>
    <property type="project" value="InterPro"/>
</dbReference>
<keyword evidence="2" id="KW-1133">Transmembrane helix</keyword>
<dbReference type="EMBL" id="VDCV01000016">
    <property type="protein sequence ID" value="KAB5519861.1"/>
    <property type="molecule type" value="Genomic_DNA"/>
</dbReference>
<dbReference type="Proteomes" id="UP000326939">
    <property type="component" value="Chromosome 16"/>
</dbReference>
<evidence type="ECO:0000313" key="4">
    <source>
        <dbReference type="EMBL" id="KAB5519861.1"/>
    </source>
</evidence>
<feature type="transmembrane region" description="Helical" evidence="2">
    <location>
        <begin position="558"/>
        <end position="582"/>
    </location>
</feature>
<organism evidence="4 5">
    <name type="scientific">Salix brachista</name>
    <dbReference type="NCBI Taxonomy" id="2182728"/>
    <lineage>
        <taxon>Eukaryota</taxon>
        <taxon>Viridiplantae</taxon>
        <taxon>Streptophyta</taxon>
        <taxon>Embryophyta</taxon>
        <taxon>Tracheophyta</taxon>
        <taxon>Spermatophyta</taxon>
        <taxon>Magnoliopsida</taxon>
        <taxon>eudicotyledons</taxon>
        <taxon>Gunneridae</taxon>
        <taxon>Pentapetalae</taxon>
        <taxon>rosids</taxon>
        <taxon>fabids</taxon>
        <taxon>Malpighiales</taxon>
        <taxon>Salicaceae</taxon>
        <taxon>Saliceae</taxon>
        <taxon>Salix</taxon>
    </lineage>
</organism>
<dbReference type="Pfam" id="PF25105">
    <property type="entry name" value="DUF7813"/>
    <property type="match status" value="2"/>
</dbReference>
<keyword evidence="5" id="KW-1185">Reference proteome</keyword>
<evidence type="ECO:0000256" key="2">
    <source>
        <dbReference type="SAM" id="Phobius"/>
    </source>
</evidence>
<dbReference type="Pfam" id="PF06337">
    <property type="entry name" value="DUSP"/>
    <property type="match status" value="1"/>
</dbReference>
<reference evidence="5" key="1">
    <citation type="journal article" date="2019" name="Gigascience">
        <title>De novo genome assembly of the endangered Acer yangbiense, a plant species with extremely small populations endemic to Yunnan Province, China.</title>
        <authorList>
            <person name="Yang J."/>
            <person name="Wariss H.M."/>
            <person name="Tao L."/>
            <person name="Zhang R."/>
            <person name="Yun Q."/>
            <person name="Hollingsworth P."/>
            <person name="Dao Z."/>
            <person name="Luo G."/>
            <person name="Guo H."/>
            <person name="Ma Y."/>
            <person name="Sun W."/>
        </authorList>
    </citation>
    <scope>NUCLEOTIDE SEQUENCE [LARGE SCALE GENOMIC DNA]</scope>
    <source>
        <strain evidence="5">cv. br00</strain>
    </source>
</reference>
<dbReference type="InterPro" id="IPR035927">
    <property type="entry name" value="DUSP-like_sf"/>
</dbReference>
<dbReference type="InterPro" id="IPR006615">
    <property type="entry name" value="Pept_C19_DUSP"/>
</dbReference>